<dbReference type="Pfam" id="PF02569">
    <property type="entry name" value="Pantoate_ligase"/>
    <property type="match status" value="1"/>
</dbReference>
<evidence type="ECO:0000256" key="2">
    <source>
        <dbReference type="ARBA" id="ARBA00022840"/>
    </source>
</evidence>
<keyword evidence="2" id="KW-0067">ATP-binding</keyword>
<dbReference type="GO" id="GO:0015940">
    <property type="term" value="P:pantothenate biosynthetic process"/>
    <property type="evidence" value="ECO:0007669"/>
    <property type="project" value="InterPro"/>
</dbReference>
<dbReference type="GO" id="GO:0005524">
    <property type="term" value="F:ATP binding"/>
    <property type="evidence" value="ECO:0007669"/>
    <property type="project" value="UniProtKB-KW"/>
</dbReference>
<dbReference type="AlphaFoldDB" id="T1AGS2"/>
<dbReference type="GO" id="GO:0005829">
    <property type="term" value="C:cytosol"/>
    <property type="evidence" value="ECO:0007669"/>
    <property type="project" value="TreeGrafter"/>
</dbReference>
<dbReference type="InterPro" id="IPR014729">
    <property type="entry name" value="Rossmann-like_a/b/a_fold"/>
</dbReference>
<reference evidence="3" key="2">
    <citation type="journal article" date="2014" name="ISME J.">
        <title>Microbial stratification in low pH oxic and suboxic macroscopic growths along an acid mine drainage.</title>
        <authorList>
            <person name="Mendez-Garcia C."/>
            <person name="Mesa V."/>
            <person name="Sprenger R.R."/>
            <person name="Richter M."/>
            <person name="Diez M.S."/>
            <person name="Solano J."/>
            <person name="Bargiela R."/>
            <person name="Golyshina O.V."/>
            <person name="Manteca A."/>
            <person name="Ramos J.L."/>
            <person name="Gallego J.R."/>
            <person name="Llorente I."/>
            <person name="Martins Dos Santos V.A."/>
            <person name="Jensen O.N."/>
            <person name="Pelaez A.I."/>
            <person name="Sanchez J."/>
            <person name="Ferrer M."/>
        </authorList>
    </citation>
    <scope>NUCLEOTIDE SEQUENCE</scope>
</reference>
<dbReference type="InterPro" id="IPR003721">
    <property type="entry name" value="Pantoate_ligase"/>
</dbReference>
<dbReference type="PANTHER" id="PTHR21299:SF1">
    <property type="entry name" value="PANTOATE--BETA-ALANINE LIGASE"/>
    <property type="match status" value="1"/>
</dbReference>
<comment type="caution">
    <text evidence="3">The sequence shown here is derived from an EMBL/GenBank/DDBJ whole genome shotgun (WGS) entry which is preliminary data.</text>
</comment>
<feature type="non-terminal residue" evidence="3">
    <location>
        <position position="134"/>
    </location>
</feature>
<reference evidence="3" key="1">
    <citation type="submission" date="2013-08" db="EMBL/GenBank/DDBJ databases">
        <authorList>
            <person name="Mendez C."/>
            <person name="Richter M."/>
            <person name="Ferrer M."/>
            <person name="Sanchez J."/>
        </authorList>
    </citation>
    <scope>NUCLEOTIDE SEQUENCE</scope>
</reference>
<dbReference type="EMBL" id="AUZZ01002562">
    <property type="protein sequence ID" value="EQD59691.1"/>
    <property type="molecule type" value="Genomic_DNA"/>
</dbReference>
<dbReference type="GO" id="GO:0004592">
    <property type="term" value="F:pantoate-beta-alanine ligase activity"/>
    <property type="evidence" value="ECO:0007669"/>
    <property type="project" value="InterPro"/>
</dbReference>
<name>T1AGS2_9ZZZZ</name>
<gene>
    <name evidence="3" type="ORF">B2A_03853</name>
</gene>
<dbReference type="PANTHER" id="PTHR21299">
    <property type="entry name" value="CYTIDYLATE KINASE/PANTOATE-BETA-ALANINE LIGASE"/>
    <property type="match status" value="1"/>
</dbReference>
<accession>T1AGS2</accession>
<sequence>MRRATTIAEVRATVRAWRRAAERVVFVPTMGNLHEGHMSLIAAAREHGERFLASIFVNPMQFGPNEDFAHYPRTPQRDEHMLRAAGCDLMFTPEVEQMYPNGMGQATRVEVPGLSDILCGEFRPGHFQGVTTVV</sequence>
<dbReference type="SUPFAM" id="SSF52374">
    <property type="entry name" value="Nucleotidylyl transferase"/>
    <property type="match status" value="1"/>
</dbReference>
<proteinExistence type="predicted"/>
<protein>
    <submittedName>
        <fullName evidence="3">Pantothenate synthetase</fullName>
    </submittedName>
</protein>
<dbReference type="Gene3D" id="3.40.50.620">
    <property type="entry name" value="HUPs"/>
    <property type="match status" value="1"/>
</dbReference>
<evidence type="ECO:0000313" key="3">
    <source>
        <dbReference type="EMBL" id="EQD59691.1"/>
    </source>
</evidence>
<organism evidence="3">
    <name type="scientific">mine drainage metagenome</name>
    <dbReference type="NCBI Taxonomy" id="410659"/>
    <lineage>
        <taxon>unclassified sequences</taxon>
        <taxon>metagenomes</taxon>
        <taxon>ecological metagenomes</taxon>
    </lineage>
</organism>
<evidence type="ECO:0000256" key="1">
    <source>
        <dbReference type="ARBA" id="ARBA00022741"/>
    </source>
</evidence>
<dbReference type="InterPro" id="IPR004821">
    <property type="entry name" value="Cyt_trans-like"/>
</dbReference>
<keyword evidence="1" id="KW-0547">Nucleotide-binding</keyword>
<dbReference type="NCBIfam" id="TIGR00125">
    <property type="entry name" value="cyt_tran_rel"/>
    <property type="match status" value="1"/>
</dbReference>